<keyword evidence="6 13" id="KW-0227">DNA damage</keyword>
<dbReference type="FunFam" id="3.30.420.10:FF:000002">
    <property type="entry name" value="Crossover junction endodeoxyribonuclease RuvC"/>
    <property type="match status" value="1"/>
</dbReference>
<dbReference type="GO" id="GO:0003677">
    <property type="term" value="F:DNA binding"/>
    <property type="evidence" value="ECO:0007669"/>
    <property type="project" value="UniProtKB-KW"/>
</dbReference>
<evidence type="ECO:0000256" key="11">
    <source>
        <dbReference type="ARBA" id="ARBA00023204"/>
    </source>
</evidence>
<comment type="function">
    <text evidence="13">The RuvA-RuvB-RuvC complex processes Holliday junction (HJ) DNA during genetic recombination and DNA repair. Endonuclease that resolves HJ intermediates. Cleaves cruciform DNA by making single-stranded nicks across the HJ at symmetrical positions within the homologous arms, yielding a 5'-phosphate and a 3'-hydroxyl group; requires a central core of homology in the junction. The consensus cleavage sequence is 5'-(A/T)TT(C/G)-3'. Cleavage occurs on the 3'-side of the TT dinucleotide at the point of strand exchange. HJ branch migration catalyzed by RuvA-RuvB allows RuvC to scan DNA until it finds its consensus sequence, where it cleaves and resolves the cruciform DNA.</text>
</comment>
<organism evidence="15 16">
    <name type="scientific">Candidatus Kerfeldbacteria bacterium CG08_land_8_20_14_0_20_40_16</name>
    <dbReference type="NCBI Taxonomy" id="2014244"/>
    <lineage>
        <taxon>Bacteria</taxon>
        <taxon>Candidatus Kerfeldiibacteriota</taxon>
    </lineage>
</organism>
<keyword evidence="11 13" id="KW-0234">DNA repair</keyword>
<comment type="subcellular location">
    <subcellularLocation>
        <location evidence="13">Cytoplasm</location>
    </subcellularLocation>
</comment>
<evidence type="ECO:0000313" key="16">
    <source>
        <dbReference type="Proteomes" id="UP000231542"/>
    </source>
</evidence>
<feature type="binding site" evidence="13">
    <location>
        <position position="13"/>
    </location>
    <ligand>
        <name>Mg(2+)</name>
        <dbReference type="ChEBI" id="CHEBI:18420"/>
        <label>1</label>
    </ligand>
</feature>
<gene>
    <name evidence="13" type="primary">ruvC</name>
    <name evidence="15" type="ORF">COT24_01535</name>
</gene>
<comment type="similarity">
    <text evidence="1 13">Belongs to the RuvC family.</text>
</comment>
<evidence type="ECO:0000256" key="12">
    <source>
        <dbReference type="ARBA" id="ARBA00029354"/>
    </source>
</evidence>
<dbReference type="EMBL" id="PEXU01000019">
    <property type="protein sequence ID" value="PIS42794.1"/>
    <property type="molecule type" value="Genomic_DNA"/>
</dbReference>
<dbReference type="GO" id="GO:0005737">
    <property type="term" value="C:cytoplasm"/>
    <property type="evidence" value="ECO:0007669"/>
    <property type="project" value="UniProtKB-SubCell"/>
</dbReference>
<evidence type="ECO:0000313" key="15">
    <source>
        <dbReference type="EMBL" id="PIS42794.1"/>
    </source>
</evidence>
<dbReference type="EC" id="3.1.21.10" evidence="13 14"/>
<dbReference type="GO" id="GO:0000287">
    <property type="term" value="F:magnesium ion binding"/>
    <property type="evidence" value="ECO:0007669"/>
    <property type="project" value="UniProtKB-UniRule"/>
</dbReference>
<keyword evidence="5 13" id="KW-0255">Endonuclease</keyword>
<keyword evidence="10 13" id="KW-0233">DNA recombination</keyword>
<evidence type="ECO:0000256" key="7">
    <source>
        <dbReference type="ARBA" id="ARBA00022801"/>
    </source>
</evidence>
<reference evidence="15 16" key="1">
    <citation type="submission" date="2017-09" db="EMBL/GenBank/DDBJ databases">
        <title>Depth-based differentiation of microbial function through sediment-hosted aquifers and enrichment of novel symbionts in the deep terrestrial subsurface.</title>
        <authorList>
            <person name="Probst A.J."/>
            <person name="Ladd B."/>
            <person name="Jarett J.K."/>
            <person name="Geller-Mcgrath D.E."/>
            <person name="Sieber C.M."/>
            <person name="Emerson J.B."/>
            <person name="Anantharaman K."/>
            <person name="Thomas B.C."/>
            <person name="Malmstrom R."/>
            <person name="Stieglmeier M."/>
            <person name="Klingl A."/>
            <person name="Woyke T."/>
            <person name="Ryan C.M."/>
            <person name="Banfield J.F."/>
        </authorList>
    </citation>
    <scope>NUCLEOTIDE SEQUENCE [LARGE SCALE GENOMIC DNA]</scope>
    <source>
        <strain evidence="15">CG08_land_8_20_14_0_20_40_16</strain>
    </source>
</reference>
<evidence type="ECO:0000256" key="14">
    <source>
        <dbReference type="NCBIfam" id="TIGR00228"/>
    </source>
</evidence>
<comment type="caution">
    <text evidence="15">The sequence shown here is derived from an EMBL/GenBank/DDBJ whole genome shotgun (WGS) entry which is preliminary data.</text>
</comment>
<evidence type="ECO:0000256" key="6">
    <source>
        <dbReference type="ARBA" id="ARBA00022763"/>
    </source>
</evidence>
<dbReference type="GO" id="GO:0008821">
    <property type="term" value="F:crossover junction DNA endonuclease activity"/>
    <property type="evidence" value="ECO:0007669"/>
    <property type="project" value="UniProtKB-UniRule"/>
</dbReference>
<comment type="subunit">
    <text evidence="13">Homodimer which binds Holliday junction (HJ) DNA. The HJ becomes 2-fold symmetrical on binding to RuvC with unstacked arms; it has a different conformation from HJ DNA in complex with RuvA. In the full resolvosome a probable DNA-RuvA(4)-RuvB(12)-RuvC(2) complex forms which resolves the HJ.</text>
</comment>
<dbReference type="InterPro" id="IPR012337">
    <property type="entry name" value="RNaseH-like_sf"/>
</dbReference>
<name>A0A2H0YWB9_9BACT</name>
<evidence type="ECO:0000256" key="9">
    <source>
        <dbReference type="ARBA" id="ARBA00023125"/>
    </source>
</evidence>
<dbReference type="InterPro" id="IPR036397">
    <property type="entry name" value="RNaseH_sf"/>
</dbReference>
<evidence type="ECO:0000256" key="4">
    <source>
        <dbReference type="ARBA" id="ARBA00022723"/>
    </source>
</evidence>
<dbReference type="PANTHER" id="PTHR30194:SF3">
    <property type="entry name" value="CROSSOVER JUNCTION ENDODEOXYRIBONUCLEASE RUVC"/>
    <property type="match status" value="1"/>
</dbReference>
<evidence type="ECO:0000256" key="5">
    <source>
        <dbReference type="ARBA" id="ARBA00022759"/>
    </source>
</evidence>
<dbReference type="GO" id="GO:0048476">
    <property type="term" value="C:Holliday junction resolvase complex"/>
    <property type="evidence" value="ECO:0007669"/>
    <property type="project" value="UniProtKB-UniRule"/>
</dbReference>
<keyword evidence="2 13" id="KW-0963">Cytoplasm</keyword>
<keyword evidence="7 13" id="KW-0378">Hydrolase</keyword>
<dbReference type="Proteomes" id="UP000231542">
    <property type="component" value="Unassembled WGS sequence"/>
</dbReference>
<dbReference type="PANTHER" id="PTHR30194">
    <property type="entry name" value="CROSSOVER JUNCTION ENDODEOXYRIBONUCLEASE RUVC"/>
    <property type="match status" value="1"/>
</dbReference>
<dbReference type="NCBIfam" id="TIGR00228">
    <property type="entry name" value="ruvC"/>
    <property type="match status" value="1"/>
</dbReference>
<keyword evidence="8 13" id="KW-0460">Magnesium</keyword>
<dbReference type="Pfam" id="PF02075">
    <property type="entry name" value="RuvC"/>
    <property type="match status" value="1"/>
</dbReference>
<comment type="catalytic activity">
    <reaction evidence="12 13">
        <text>Endonucleolytic cleavage at a junction such as a reciprocal single-stranded crossover between two homologous DNA duplexes (Holliday junction).</text>
        <dbReference type="EC" id="3.1.21.10"/>
    </reaction>
</comment>
<dbReference type="GO" id="GO:0006310">
    <property type="term" value="P:DNA recombination"/>
    <property type="evidence" value="ECO:0007669"/>
    <property type="project" value="UniProtKB-UniRule"/>
</dbReference>
<accession>A0A2H0YWB9</accession>
<proteinExistence type="inferred from homology"/>
<feature type="active site" evidence="13">
    <location>
        <position position="13"/>
    </location>
</feature>
<dbReference type="PROSITE" id="PS01321">
    <property type="entry name" value="RUVC"/>
    <property type="match status" value="1"/>
</dbReference>
<dbReference type="InterPro" id="IPR002176">
    <property type="entry name" value="X-over_junc_endoDNase_RuvC"/>
</dbReference>
<evidence type="ECO:0000256" key="13">
    <source>
        <dbReference type="HAMAP-Rule" id="MF_00034"/>
    </source>
</evidence>
<dbReference type="HAMAP" id="MF_00034">
    <property type="entry name" value="RuvC"/>
    <property type="match status" value="1"/>
</dbReference>
<dbReference type="NCBIfam" id="NF000711">
    <property type="entry name" value="PRK00039.2-1"/>
    <property type="match status" value="1"/>
</dbReference>
<feature type="active site" evidence="13">
    <location>
        <position position="73"/>
    </location>
</feature>
<evidence type="ECO:0000256" key="2">
    <source>
        <dbReference type="ARBA" id="ARBA00022490"/>
    </source>
</evidence>
<evidence type="ECO:0000256" key="10">
    <source>
        <dbReference type="ARBA" id="ARBA00023172"/>
    </source>
</evidence>
<dbReference type="GO" id="GO:0006281">
    <property type="term" value="P:DNA repair"/>
    <property type="evidence" value="ECO:0007669"/>
    <property type="project" value="UniProtKB-UniRule"/>
</dbReference>
<sequence length="163" mass="17858">MKNSKEQLVLGIDPGVASVGWAVVRGKNDSVSFQQAGCIKTSKLDLFGKRLELIYQAINAIIKKYHPDVIAIEQLFFYKNVKTAIAVSQARGVILLAAEQAGLPITEFTPLEVKQAVCGYGRAEKQQIQKMIKVLLQLEKIPQPDDAADALAIAVCSLITKEY</sequence>
<dbReference type="Gene3D" id="3.30.420.10">
    <property type="entry name" value="Ribonuclease H-like superfamily/Ribonuclease H"/>
    <property type="match status" value="1"/>
</dbReference>
<dbReference type="PRINTS" id="PR00696">
    <property type="entry name" value="RSOLVASERUVC"/>
</dbReference>
<keyword evidence="9 13" id="KW-0238">DNA-binding</keyword>
<feature type="binding site" evidence="13">
    <location>
        <position position="146"/>
    </location>
    <ligand>
        <name>Mg(2+)</name>
        <dbReference type="ChEBI" id="CHEBI:18420"/>
        <label>1</label>
    </ligand>
</feature>
<dbReference type="AlphaFoldDB" id="A0A2H0YWB9"/>
<keyword evidence="3 13" id="KW-0540">Nuclease</keyword>
<comment type="cofactor">
    <cofactor evidence="13">
        <name>Mg(2+)</name>
        <dbReference type="ChEBI" id="CHEBI:18420"/>
    </cofactor>
    <text evidence="13">Binds 2 Mg(2+) ion per subunit.</text>
</comment>
<dbReference type="CDD" id="cd16962">
    <property type="entry name" value="RuvC"/>
    <property type="match status" value="1"/>
</dbReference>
<feature type="binding site" evidence="13">
    <location>
        <position position="73"/>
    </location>
    <ligand>
        <name>Mg(2+)</name>
        <dbReference type="ChEBI" id="CHEBI:18420"/>
        <label>2</label>
    </ligand>
</feature>
<dbReference type="InterPro" id="IPR020563">
    <property type="entry name" value="X-over_junc_endoDNase_Mg_BS"/>
</dbReference>
<evidence type="ECO:0000256" key="8">
    <source>
        <dbReference type="ARBA" id="ARBA00022842"/>
    </source>
</evidence>
<evidence type="ECO:0000256" key="1">
    <source>
        <dbReference type="ARBA" id="ARBA00009518"/>
    </source>
</evidence>
<protein>
    <recommendedName>
        <fullName evidence="13 14">Crossover junction endodeoxyribonuclease RuvC</fullName>
        <ecNumber evidence="13 14">3.1.21.10</ecNumber>
    </recommendedName>
    <alternativeName>
        <fullName evidence="13">Holliday junction nuclease RuvC</fullName>
    </alternativeName>
    <alternativeName>
        <fullName evidence="13">Holliday junction resolvase RuvC</fullName>
    </alternativeName>
</protein>
<evidence type="ECO:0000256" key="3">
    <source>
        <dbReference type="ARBA" id="ARBA00022722"/>
    </source>
</evidence>
<feature type="active site" evidence="13">
    <location>
        <position position="146"/>
    </location>
</feature>
<dbReference type="SUPFAM" id="SSF53098">
    <property type="entry name" value="Ribonuclease H-like"/>
    <property type="match status" value="1"/>
</dbReference>
<keyword evidence="4 13" id="KW-0479">Metal-binding</keyword>